<keyword evidence="3" id="KW-1185">Reference proteome</keyword>
<feature type="region of interest" description="Disordered" evidence="1">
    <location>
        <begin position="652"/>
        <end position="719"/>
    </location>
</feature>
<proteinExistence type="predicted"/>
<feature type="compositionally biased region" description="Basic and acidic residues" evidence="1">
    <location>
        <begin position="1"/>
        <end position="12"/>
    </location>
</feature>
<feature type="compositionally biased region" description="Basic and acidic residues" evidence="1">
    <location>
        <begin position="44"/>
        <end position="57"/>
    </location>
</feature>
<dbReference type="Gene3D" id="3.40.395.10">
    <property type="entry name" value="Adenoviral Proteinase, Chain A"/>
    <property type="match status" value="1"/>
</dbReference>
<organism evidence="2 3">
    <name type="scientific">Ampelomyces quisqualis</name>
    <name type="common">Powdery mildew agent</name>
    <dbReference type="NCBI Taxonomy" id="50730"/>
    <lineage>
        <taxon>Eukaryota</taxon>
        <taxon>Fungi</taxon>
        <taxon>Dikarya</taxon>
        <taxon>Ascomycota</taxon>
        <taxon>Pezizomycotina</taxon>
        <taxon>Dothideomycetes</taxon>
        <taxon>Pleosporomycetidae</taxon>
        <taxon>Pleosporales</taxon>
        <taxon>Pleosporineae</taxon>
        <taxon>Phaeosphaeriaceae</taxon>
        <taxon>Ampelomyces</taxon>
    </lineage>
</organism>
<protein>
    <recommendedName>
        <fullName evidence="4">Ubiquitin-like protease family profile domain-containing protein</fullName>
    </recommendedName>
</protein>
<feature type="compositionally biased region" description="Acidic residues" evidence="1">
    <location>
        <begin position="316"/>
        <end position="326"/>
    </location>
</feature>
<dbReference type="InterPro" id="IPR038765">
    <property type="entry name" value="Papain-like_cys_pep_sf"/>
</dbReference>
<feature type="region of interest" description="Disordered" evidence="1">
    <location>
        <begin position="552"/>
        <end position="574"/>
    </location>
</feature>
<name>A0A6A5QW20_AMPQU</name>
<dbReference type="EMBL" id="ML979133">
    <property type="protein sequence ID" value="KAF1919559.1"/>
    <property type="molecule type" value="Genomic_DNA"/>
</dbReference>
<feature type="region of interest" description="Disordered" evidence="1">
    <location>
        <begin position="308"/>
        <end position="331"/>
    </location>
</feature>
<feature type="non-terminal residue" evidence="2">
    <location>
        <position position="1622"/>
    </location>
</feature>
<dbReference type="OrthoDB" id="3825435at2759"/>
<evidence type="ECO:0000313" key="2">
    <source>
        <dbReference type="EMBL" id="KAF1919559.1"/>
    </source>
</evidence>
<evidence type="ECO:0000256" key="1">
    <source>
        <dbReference type="SAM" id="MobiDB-lite"/>
    </source>
</evidence>
<feature type="compositionally biased region" description="Polar residues" evidence="1">
    <location>
        <begin position="661"/>
        <end position="676"/>
    </location>
</feature>
<feature type="compositionally biased region" description="Low complexity" evidence="1">
    <location>
        <begin position="679"/>
        <end position="696"/>
    </location>
</feature>
<gene>
    <name evidence="2" type="ORF">BDU57DRAFT_569220</name>
</gene>
<dbReference type="Proteomes" id="UP000800096">
    <property type="component" value="Unassembled WGS sequence"/>
</dbReference>
<accession>A0A6A5QW20</accession>
<evidence type="ECO:0000313" key="3">
    <source>
        <dbReference type="Proteomes" id="UP000800096"/>
    </source>
</evidence>
<reference evidence="2" key="1">
    <citation type="journal article" date="2020" name="Stud. Mycol.">
        <title>101 Dothideomycetes genomes: a test case for predicting lifestyles and emergence of pathogens.</title>
        <authorList>
            <person name="Haridas S."/>
            <person name="Albert R."/>
            <person name="Binder M."/>
            <person name="Bloem J."/>
            <person name="Labutti K."/>
            <person name="Salamov A."/>
            <person name="Andreopoulos B."/>
            <person name="Baker S."/>
            <person name="Barry K."/>
            <person name="Bills G."/>
            <person name="Bluhm B."/>
            <person name="Cannon C."/>
            <person name="Castanera R."/>
            <person name="Culley D."/>
            <person name="Daum C."/>
            <person name="Ezra D."/>
            <person name="Gonzalez J."/>
            <person name="Henrissat B."/>
            <person name="Kuo A."/>
            <person name="Liang C."/>
            <person name="Lipzen A."/>
            <person name="Lutzoni F."/>
            <person name="Magnuson J."/>
            <person name="Mondo S."/>
            <person name="Nolan M."/>
            <person name="Ohm R."/>
            <person name="Pangilinan J."/>
            <person name="Park H.-J."/>
            <person name="Ramirez L."/>
            <person name="Alfaro M."/>
            <person name="Sun H."/>
            <person name="Tritt A."/>
            <person name="Yoshinaga Y."/>
            <person name="Zwiers L.-H."/>
            <person name="Turgeon B."/>
            <person name="Goodwin S."/>
            <person name="Spatafora J."/>
            <person name="Crous P."/>
            <person name="Grigoriev I."/>
        </authorList>
    </citation>
    <scope>NUCLEOTIDE SEQUENCE</scope>
    <source>
        <strain evidence="2">HMLAC05119</strain>
    </source>
</reference>
<feature type="region of interest" description="Disordered" evidence="1">
    <location>
        <begin position="1"/>
        <end position="57"/>
    </location>
</feature>
<dbReference type="SUPFAM" id="SSF54001">
    <property type="entry name" value="Cysteine proteinases"/>
    <property type="match status" value="1"/>
</dbReference>
<feature type="compositionally biased region" description="Acidic residues" evidence="1">
    <location>
        <begin position="555"/>
        <end position="567"/>
    </location>
</feature>
<sequence length="1622" mass="184549">MPPKRKGTEAHTKISSKRPRRNDSSPPAEEHPERVTVRWALPTTDHKTHERDESEDVTKYAQPLFNQAWDTIQTTQRPFEFPAIRTPIFKAKGKDLDGSDQHQSSRALQGLFNTIKHATERAGGGNVGPYSRHAFEQTFNDANNDSAVVASGSLATPILALHQDYQVEITIRDDDRTQTARVHFLRRIAPTDDAEGAEVQHGYFIDLPRGTRITVNGRTYVNKDVAEDGEDTLASPFIIGPLNRYTIIELLSQPIFFFRGRADLGYTAPLLPKSSANSITQDELDRRDTNGDVDAASVALVWTPLQQQFDPPAPESEADPEPEYDDTWTANGQPITDPRFYLQSRLYGTLRDRYNGLVSRVLLSINGRQEPVGGFSVDLNQHILRPGRTLITTLLHPLGDHHVVLVFRVQPNLDIMVNVLDVMAWRTTRDERYAIHNDARQLLLDRNWWRGTFDSAEHLTAHFPENSHWVDCAQHDQEGPADTYTILNALALVLGLELHVGFCDRDDVNNTESMYDFNDQAHLIFEAALADRLHWKLLYAFFMATGYANRPVETNDLDEDPDAEGDETLPPRNRRFDFRVRPFEQLLTRQRAQDENQTAPQTANDIVLLNHQTFLHLEPGLLHTNHWPSDNWSAEFRLETVRRVAVQGTWRMIDDEDEENTFTQTEGSSGTQNGAQSLDDPAAATQPQDPAQIPAASNQSNTINGVIAPSSRSAEQRTGPRIDVADIPEDFNSCEYFQGKIAEITERGGIVLAQNSSAAPVSSILETFNTIGTVIHALHELHRPGQSITLVGPGDRDIGAEDGLHDQNVLYLHNLGGHIVLLLFQVEENEIGRHAVAHVIDSAPGVLSLAQRQQLYLEVHDLYFLTDTGFPETFTWIFGPQQIATGQSHYFAILNAWSIALNLKLNTTDFVPGESFFVNAAQLIEAARQGQADWSLIWAFLRCNNYVVGQEAPQENRRFTRTVGVATAEIDQHKDRKRRVRLLNQKLPGPASIYSHFSKDNGLPHNKAFRWDDLEREEIEDLIPALKQLGRYNNNLSRTQIRNRYAELRLDQQLPCDPCEEFQRIRTELLNDEDIHTSLENFRATPNVHMGFGEWLDDEEVSLAIAAVTCAVTSHQPPTGGFGFVPQFMIQWAFEDPTATLPATVRPGRPMLLPLHIQGHFVLMVIRMNDDRRPEFSVMDSKGYHLDLRNRRRVHDFMFRIARDAQWHNYVCDAPTFHAQKPAYTTWIPSSQQPSDNECSYYAIMNAWSLALGLQPDPDAIIDWSDQFFSDLLDVVHLARIGQASWLLIYTFLRCRRFIRDGIVPMNRRFQNTADLRDSSDSFLGPVQDMALGQDQGHFIDQPDWNEQELHDANVLQLPSGGRRHNVAGAFPSDRWDNELRFDQVHELARKGKLDLDFSAANVRRAATQSRNAKGVEFRNQLREKFGQYRLRPRGELIEACRQYLREWHDGRNLIREEDPCATSQDAINFYKYVFTGAFLGKELQGEAFQNKTWNEAMDSNEQDHRQFRLDIYDSSEHIFDHDSIPQQSHGGWQCGPHTVINGWILAMGLHPNPDGRVFTDAVYRGFHALARAAISGLLDWQTLVAWFFCRRLTVERKFTAVPRNRRFSTTRAWASEPELDD</sequence>
<evidence type="ECO:0008006" key="4">
    <source>
        <dbReference type="Google" id="ProtNLM"/>
    </source>
</evidence>